<feature type="region of interest" description="Disordered" evidence="1">
    <location>
        <begin position="96"/>
        <end position="131"/>
    </location>
</feature>
<feature type="compositionally biased region" description="Low complexity" evidence="1">
    <location>
        <begin position="40"/>
        <end position="49"/>
    </location>
</feature>
<dbReference type="Proteomes" id="UP000759131">
    <property type="component" value="Unassembled WGS sequence"/>
</dbReference>
<name>A0A7R9KI49_9ACAR</name>
<sequence length="351" mass="39908">MDATDGDEDEEMLRKAALKSMALKDKSKDTSDLKKRNKNVVKSNNNYYKNSHRNNGSKHSNLIVLTKTEPQMPDITESESKNYTKISDKKTSCDVWKGSEQKGSVGPERFSRYERNDSTDESDEDSDDDRHSFTATANACEDIITPANVDMNSSEQLLCEDINDSDKCVDNNNDLNCITNRLTNCNNESKDDLSTTSTAEDVIDKKEPKERIKLNSFNDISKTSVFERRKQKFGPTSDGSAHNSDDKTSLSTDSYESNNTMNANTNTRISVKSRLSDNLRPKERSYSSKCRSSNSNHSINSNHNNNKEIDRRFKHNSKKAFERQMDLNGDDFRDCDNSSSKKRLRSFVVMK</sequence>
<feature type="compositionally biased region" description="Low complexity" evidence="1">
    <location>
        <begin position="287"/>
        <end position="304"/>
    </location>
</feature>
<feature type="region of interest" description="Disordered" evidence="1">
    <location>
        <begin position="228"/>
        <end position="308"/>
    </location>
</feature>
<feature type="compositionally biased region" description="Basic and acidic residues" evidence="1">
    <location>
        <begin position="109"/>
        <end position="118"/>
    </location>
</feature>
<feature type="compositionally biased region" description="Polar residues" evidence="1">
    <location>
        <begin position="249"/>
        <end position="270"/>
    </location>
</feature>
<gene>
    <name evidence="2" type="ORF">OSB1V03_LOCUS4136</name>
</gene>
<proteinExistence type="predicted"/>
<protein>
    <submittedName>
        <fullName evidence="2">Uncharacterized protein</fullName>
    </submittedName>
</protein>
<evidence type="ECO:0000313" key="2">
    <source>
        <dbReference type="EMBL" id="CAD7623685.1"/>
    </source>
</evidence>
<dbReference type="EMBL" id="OC856394">
    <property type="protein sequence ID" value="CAD7623685.1"/>
    <property type="molecule type" value="Genomic_DNA"/>
</dbReference>
<evidence type="ECO:0000313" key="3">
    <source>
        <dbReference type="Proteomes" id="UP000759131"/>
    </source>
</evidence>
<keyword evidence="3" id="KW-1185">Reference proteome</keyword>
<feature type="compositionally biased region" description="Acidic residues" evidence="1">
    <location>
        <begin position="1"/>
        <end position="11"/>
    </location>
</feature>
<accession>A0A7R9KI49</accession>
<feature type="region of interest" description="Disordered" evidence="1">
    <location>
        <begin position="1"/>
        <end position="84"/>
    </location>
</feature>
<feature type="compositionally biased region" description="Basic and acidic residues" evidence="1">
    <location>
        <begin position="22"/>
        <end position="34"/>
    </location>
</feature>
<evidence type="ECO:0000256" key="1">
    <source>
        <dbReference type="SAM" id="MobiDB-lite"/>
    </source>
</evidence>
<organism evidence="2">
    <name type="scientific">Medioppia subpectinata</name>
    <dbReference type="NCBI Taxonomy" id="1979941"/>
    <lineage>
        <taxon>Eukaryota</taxon>
        <taxon>Metazoa</taxon>
        <taxon>Ecdysozoa</taxon>
        <taxon>Arthropoda</taxon>
        <taxon>Chelicerata</taxon>
        <taxon>Arachnida</taxon>
        <taxon>Acari</taxon>
        <taxon>Acariformes</taxon>
        <taxon>Sarcoptiformes</taxon>
        <taxon>Oribatida</taxon>
        <taxon>Brachypylina</taxon>
        <taxon>Oppioidea</taxon>
        <taxon>Oppiidae</taxon>
        <taxon>Medioppia</taxon>
    </lineage>
</organism>
<dbReference type="OrthoDB" id="10559803at2759"/>
<dbReference type="EMBL" id="CAJPIZ010001819">
    <property type="protein sequence ID" value="CAG2104115.1"/>
    <property type="molecule type" value="Genomic_DNA"/>
</dbReference>
<feature type="compositionally biased region" description="Basic and acidic residues" evidence="1">
    <location>
        <begin position="274"/>
        <end position="286"/>
    </location>
</feature>
<dbReference type="AlphaFoldDB" id="A0A7R9KI49"/>
<reference evidence="2" key="1">
    <citation type="submission" date="2020-11" db="EMBL/GenBank/DDBJ databases">
        <authorList>
            <person name="Tran Van P."/>
        </authorList>
    </citation>
    <scope>NUCLEOTIDE SEQUENCE</scope>
</reference>